<dbReference type="SUPFAM" id="SSF52540">
    <property type="entry name" value="P-loop containing nucleoside triphosphate hydrolases"/>
    <property type="match status" value="1"/>
</dbReference>
<dbReference type="GO" id="GO:0007165">
    <property type="term" value="P:signal transduction"/>
    <property type="evidence" value="ECO:0007669"/>
    <property type="project" value="InterPro"/>
</dbReference>
<dbReference type="Proteomes" id="UP000712157">
    <property type="component" value="Unassembled WGS sequence"/>
</dbReference>
<evidence type="ECO:0000259" key="1">
    <source>
        <dbReference type="PROSITE" id="PS50104"/>
    </source>
</evidence>
<dbReference type="InterPro" id="IPR035897">
    <property type="entry name" value="Toll_tir_struct_dom_sf"/>
</dbReference>
<dbReference type="Gene3D" id="3.40.50.300">
    <property type="entry name" value="P-loop containing nucleotide triphosphate hydrolases"/>
    <property type="match status" value="1"/>
</dbReference>
<organism evidence="2 3">
    <name type="scientific">Diplocloster agilis</name>
    <dbReference type="NCBI Taxonomy" id="2850323"/>
    <lineage>
        <taxon>Bacteria</taxon>
        <taxon>Bacillati</taxon>
        <taxon>Bacillota</taxon>
        <taxon>Clostridia</taxon>
        <taxon>Lachnospirales</taxon>
        <taxon>Lachnospiraceae</taxon>
        <taxon>Diplocloster</taxon>
    </lineage>
</organism>
<dbReference type="Gene3D" id="1.25.40.10">
    <property type="entry name" value="Tetratricopeptide repeat domain"/>
    <property type="match status" value="1"/>
</dbReference>
<keyword evidence="3" id="KW-1185">Reference proteome</keyword>
<dbReference type="RefSeq" id="WP_238722339.1">
    <property type="nucleotide sequence ID" value="NZ_JAHQCW010000028.1"/>
</dbReference>
<dbReference type="InterPro" id="IPR000157">
    <property type="entry name" value="TIR_dom"/>
</dbReference>
<dbReference type="InterPro" id="IPR027417">
    <property type="entry name" value="P-loop_NTPase"/>
</dbReference>
<name>A0A949K168_9FIRM</name>
<protein>
    <submittedName>
        <fullName evidence="2">TIR domain-containing protein</fullName>
    </submittedName>
</protein>
<dbReference type="EMBL" id="JAHQCW010000028">
    <property type="protein sequence ID" value="MBU9738026.1"/>
    <property type="molecule type" value="Genomic_DNA"/>
</dbReference>
<dbReference type="InterPro" id="IPR011990">
    <property type="entry name" value="TPR-like_helical_dom_sf"/>
</dbReference>
<accession>A0A949K168</accession>
<comment type="caution">
    <text evidence="2">The sequence shown here is derived from an EMBL/GenBank/DDBJ whole genome shotgun (WGS) entry which is preliminary data.</text>
</comment>
<evidence type="ECO:0000313" key="3">
    <source>
        <dbReference type="Proteomes" id="UP000712157"/>
    </source>
</evidence>
<proteinExistence type="predicted"/>
<dbReference type="Pfam" id="PF13676">
    <property type="entry name" value="TIR_2"/>
    <property type="match status" value="1"/>
</dbReference>
<gene>
    <name evidence="2" type="ORF">KTH89_15890</name>
</gene>
<sequence length="815" mass="95446">MDKIFLSHSSKNKNYVRPIYEYFGGDRCVFDEMTFEAGMQTIKEIFKGIDDADIFVFFISNDSLESEWVKKEIYQAQEHLNNDSKKLSQIFPIIIDDSIAYADTRIPDFLKTGFGAYNLRHIQNYKVACKKIEEQLTRLRMEKEIDFDNKLNFFYGRDLEKKTFKEKLDERDENGKLRHIKCLVISGIDGIGRRAFARAALKDSQMMERYYFPMSISLSQNDSIDDFIMKLNSDLGLGDYNNDDIAKLGSMDDKIDILVELLNTAQKYREQIFVEDDMCLVKSSEITYWFEKVLEKIGRKVTLVIITRISLNSFRYRRNKNVFQISLQNLEPSDTFGFLRGYSKICGIPFEEEDIDFFTEILTGYPLQIQYCVELACDNQSIQYVKDNSYLVYDMPKVNSAKILDVIIEDNLKEEYNGFLALIAQLGTVPVSLVEYVIKKNAVYRQILSRIKMFTICSTVGTSGEYLKLNSVIRDYVLRSGFSMTDDIKGILNDNIEEFTKRMEDPQYMNYLSFSEFSYYVKENLKNNVSVPDRFLYATVYVKSVIELYNAGKYLRVLDIVKEMKQSRLFLNSDEDAKNVIQFYYCSALARLKMIEFDAEVSYFRENEAYQQYNFLKGFNYRLQGQYQMAENSYLNVLGRNPRHDKARRELVLIYTNMQDYDTALDLAEQNYRDYPENLYQMQAYFDCLMYKIDLTERQKEDINDILETAESIYRIAASEIYFQLKAKYLAFIDNDTEKALQVLEEGLVKFDHSFYIHKDYFDICRRANDKLGMEKAYNNLRSIAGSGNANFSIALLCREAYLNAFQGNPKLQLG</sequence>
<dbReference type="SUPFAM" id="SSF52200">
    <property type="entry name" value="Toll/Interleukin receptor TIR domain"/>
    <property type="match status" value="1"/>
</dbReference>
<evidence type="ECO:0000313" key="2">
    <source>
        <dbReference type="EMBL" id="MBU9738026.1"/>
    </source>
</evidence>
<dbReference type="SUPFAM" id="SSF48452">
    <property type="entry name" value="TPR-like"/>
    <property type="match status" value="1"/>
</dbReference>
<reference evidence="2" key="1">
    <citation type="submission" date="2021-06" db="EMBL/GenBank/DDBJ databases">
        <title>Description of novel taxa of the family Lachnospiraceae.</title>
        <authorList>
            <person name="Chaplin A.V."/>
            <person name="Sokolova S.R."/>
            <person name="Pikina A.P."/>
            <person name="Korzhanova M."/>
            <person name="Belova V."/>
            <person name="Korostin D."/>
            <person name="Efimov B.A."/>
        </authorList>
    </citation>
    <scope>NUCLEOTIDE SEQUENCE</scope>
    <source>
        <strain evidence="2">ASD5720</strain>
    </source>
</reference>
<dbReference type="AlphaFoldDB" id="A0A949K168"/>
<feature type="domain" description="TIR" evidence="1">
    <location>
        <begin position="1"/>
        <end position="117"/>
    </location>
</feature>
<dbReference type="PROSITE" id="PS50104">
    <property type="entry name" value="TIR"/>
    <property type="match status" value="1"/>
</dbReference>
<dbReference type="Gene3D" id="3.40.50.10140">
    <property type="entry name" value="Toll/interleukin-1 receptor homology (TIR) domain"/>
    <property type="match status" value="1"/>
</dbReference>